<dbReference type="GO" id="GO:0046872">
    <property type="term" value="F:metal ion binding"/>
    <property type="evidence" value="ECO:0007669"/>
    <property type="project" value="UniProtKB-KW"/>
</dbReference>
<keyword evidence="5" id="KW-0238">DNA-binding</keyword>
<gene>
    <name evidence="10" type="ORF">M9458_010761</name>
</gene>
<dbReference type="Gene3D" id="2.10.110.10">
    <property type="entry name" value="Cysteine Rich Protein"/>
    <property type="match status" value="1"/>
</dbReference>
<comment type="subcellular location">
    <subcellularLocation>
        <location evidence="1">Nucleus</location>
    </subcellularLocation>
</comment>
<dbReference type="InterPro" id="IPR050453">
    <property type="entry name" value="LIM_Homeobox_TF"/>
</dbReference>
<sequence length="74" mass="8352">RYGTKCGGCAQGISPSDLVRKARSKVFHLNCFTCIMCNKQLSTGEELYILDEYKFVCKEDYMNNSIAKDTTLLS</sequence>
<dbReference type="GO" id="GO:0003677">
    <property type="term" value="F:DNA binding"/>
    <property type="evidence" value="ECO:0007669"/>
    <property type="project" value="UniProtKB-KW"/>
</dbReference>
<proteinExistence type="predicted"/>
<feature type="domain" description="LIM zinc-binding" evidence="9">
    <location>
        <begin position="4"/>
        <end position="67"/>
    </location>
</feature>
<evidence type="ECO:0000256" key="2">
    <source>
        <dbReference type="ARBA" id="ARBA00022723"/>
    </source>
</evidence>
<keyword evidence="7" id="KW-0539">Nucleus</keyword>
<reference evidence="10 11" key="1">
    <citation type="submission" date="2024-05" db="EMBL/GenBank/DDBJ databases">
        <title>Genome sequencing and assembly of Indian major carp, Cirrhinus mrigala (Hamilton, 1822).</title>
        <authorList>
            <person name="Mohindra V."/>
            <person name="Chowdhury L.M."/>
            <person name="Lal K."/>
            <person name="Jena J.K."/>
        </authorList>
    </citation>
    <scope>NUCLEOTIDE SEQUENCE [LARGE SCALE GENOMIC DNA]</scope>
    <source>
        <strain evidence="10">CM1030</strain>
        <tissue evidence="10">Blood</tissue>
    </source>
</reference>
<protein>
    <recommendedName>
        <fullName evidence="9">LIM zinc-binding domain-containing protein</fullName>
    </recommendedName>
</protein>
<feature type="non-terminal residue" evidence="10">
    <location>
        <position position="74"/>
    </location>
</feature>
<dbReference type="SUPFAM" id="SSF57716">
    <property type="entry name" value="Glucocorticoid receptor-like (DNA-binding domain)"/>
    <property type="match status" value="1"/>
</dbReference>
<evidence type="ECO:0000256" key="7">
    <source>
        <dbReference type="ARBA" id="ARBA00023242"/>
    </source>
</evidence>
<dbReference type="PANTHER" id="PTHR24208:SF106">
    <property type="entry name" value="LIM_HOMEOBOX PROTEIN LHX1"/>
    <property type="match status" value="1"/>
</dbReference>
<evidence type="ECO:0000313" key="10">
    <source>
        <dbReference type="EMBL" id="KAL0192465.1"/>
    </source>
</evidence>
<dbReference type="Pfam" id="PF00412">
    <property type="entry name" value="LIM"/>
    <property type="match status" value="1"/>
</dbReference>
<dbReference type="AlphaFoldDB" id="A0ABD0R1U2"/>
<evidence type="ECO:0000256" key="1">
    <source>
        <dbReference type="ARBA" id="ARBA00004123"/>
    </source>
</evidence>
<evidence type="ECO:0000256" key="8">
    <source>
        <dbReference type="PROSITE-ProRule" id="PRU00125"/>
    </source>
</evidence>
<dbReference type="FunFam" id="2.10.110.10:FF:000046">
    <property type="entry name" value="LIM/homeobox protein Lhx1"/>
    <property type="match status" value="1"/>
</dbReference>
<keyword evidence="2 8" id="KW-0479">Metal-binding</keyword>
<keyword evidence="11" id="KW-1185">Reference proteome</keyword>
<feature type="non-terminal residue" evidence="10">
    <location>
        <position position="1"/>
    </location>
</feature>
<evidence type="ECO:0000256" key="6">
    <source>
        <dbReference type="ARBA" id="ARBA00023155"/>
    </source>
</evidence>
<keyword evidence="6" id="KW-0371">Homeobox</keyword>
<evidence type="ECO:0000259" key="9">
    <source>
        <dbReference type="PROSITE" id="PS50023"/>
    </source>
</evidence>
<dbReference type="InterPro" id="IPR001781">
    <property type="entry name" value="Znf_LIM"/>
</dbReference>
<comment type="caution">
    <text evidence="10">The sequence shown here is derived from an EMBL/GenBank/DDBJ whole genome shotgun (WGS) entry which is preliminary data.</text>
</comment>
<dbReference type="PROSITE" id="PS00478">
    <property type="entry name" value="LIM_DOMAIN_1"/>
    <property type="match status" value="1"/>
</dbReference>
<dbReference type="PROSITE" id="PS50023">
    <property type="entry name" value="LIM_DOMAIN_2"/>
    <property type="match status" value="1"/>
</dbReference>
<dbReference type="CDD" id="cd09375">
    <property type="entry name" value="LIM2_Lhx1_Lhx5"/>
    <property type="match status" value="1"/>
</dbReference>
<keyword evidence="4 8" id="KW-0440">LIM domain</keyword>
<dbReference type="EMBL" id="JAMKFB020000005">
    <property type="protein sequence ID" value="KAL0192465.1"/>
    <property type="molecule type" value="Genomic_DNA"/>
</dbReference>
<dbReference type="PANTHER" id="PTHR24208">
    <property type="entry name" value="LIM/HOMEOBOX PROTEIN LHX"/>
    <property type="match status" value="1"/>
</dbReference>
<organism evidence="10 11">
    <name type="scientific">Cirrhinus mrigala</name>
    <name type="common">Mrigala</name>
    <dbReference type="NCBI Taxonomy" id="683832"/>
    <lineage>
        <taxon>Eukaryota</taxon>
        <taxon>Metazoa</taxon>
        <taxon>Chordata</taxon>
        <taxon>Craniata</taxon>
        <taxon>Vertebrata</taxon>
        <taxon>Euteleostomi</taxon>
        <taxon>Actinopterygii</taxon>
        <taxon>Neopterygii</taxon>
        <taxon>Teleostei</taxon>
        <taxon>Ostariophysi</taxon>
        <taxon>Cypriniformes</taxon>
        <taxon>Cyprinidae</taxon>
        <taxon>Labeoninae</taxon>
        <taxon>Labeonini</taxon>
        <taxon>Cirrhinus</taxon>
    </lineage>
</organism>
<evidence type="ECO:0000313" key="11">
    <source>
        <dbReference type="Proteomes" id="UP001529510"/>
    </source>
</evidence>
<keyword evidence="3 8" id="KW-0862">Zinc</keyword>
<evidence type="ECO:0000256" key="4">
    <source>
        <dbReference type="ARBA" id="ARBA00023038"/>
    </source>
</evidence>
<dbReference type="SMART" id="SM00132">
    <property type="entry name" value="LIM"/>
    <property type="match status" value="1"/>
</dbReference>
<name>A0ABD0R1U2_CIRMR</name>
<evidence type="ECO:0000256" key="5">
    <source>
        <dbReference type="ARBA" id="ARBA00023125"/>
    </source>
</evidence>
<dbReference type="Proteomes" id="UP001529510">
    <property type="component" value="Unassembled WGS sequence"/>
</dbReference>
<accession>A0ABD0R1U2</accession>
<dbReference type="InterPro" id="IPR049619">
    <property type="entry name" value="Lhx1/5_LIM2"/>
</dbReference>
<evidence type="ECO:0000256" key="3">
    <source>
        <dbReference type="ARBA" id="ARBA00022833"/>
    </source>
</evidence>
<dbReference type="GO" id="GO:0005634">
    <property type="term" value="C:nucleus"/>
    <property type="evidence" value="ECO:0007669"/>
    <property type="project" value="UniProtKB-SubCell"/>
</dbReference>